<dbReference type="InterPro" id="IPR015927">
    <property type="entry name" value="Peptidase_S24_S26A/B/C"/>
</dbReference>
<dbReference type="InterPro" id="IPR036286">
    <property type="entry name" value="LexA/Signal_pep-like_sf"/>
</dbReference>
<evidence type="ECO:0000313" key="17">
    <source>
        <dbReference type="Proteomes" id="UP000519439"/>
    </source>
</evidence>
<feature type="domain" description="Peptidase S24/S26A/S26B/S26C" evidence="14">
    <location>
        <begin position="114"/>
        <end position="229"/>
    </location>
</feature>
<evidence type="ECO:0000256" key="2">
    <source>
        <dbReference type="ARBA" id="ARBA00022491"/>
    </source>
</evidence>
<dbReference type="NCBIfam" id="TIGR00498">
    <property type="entry name" value="lexA"/>
    <property type="match status" value="1"/>
</dbReference>
<feature type="domain" description="LexA repressor DNA-binding" evidence="15">
    <location>
        <begin position="2"/>
        <end position="63"/>
    </location>
</feature>
<evidence type="ECO:0000256" key="12">
    <source>
        <dbReference type="HAMAP-Rule" id="MF_00015"/>
    </source>
</evidence>
<keyword evidence="6 12" id="KW-0068">Autocatalytic cleavage</keyword>
<protein>
    <recommendedName>
        <fullName evidence="12">LexA repressor</fullName>
        <ecNumber evidence="12">3.4.21.88</ecNumber>
    </recommendedName>
</protein>
<evidence type="ECO:0000259" key="15">
    <source>
        <dbReference type="Pfam" id="PF01726"/>
    </source>
</evidence>
<dbReference type="GO" id="GO:0004252">
    <property type="term" value="F:serine-type endopeptidase activity"/>
    <property type="evidence" value="ECO:0007669"/>
    <property type="project" value="UniProtKB-UniRule"/>
</dbReference>
<evidence type="ECO:0000256" key="7">
    <source>
        <dbReference type="ARBA" id="ARBA00023015"/>
    </source>
</evidence>
<dbReference type="FunFam" id="2.10.109.10:FF:000001">
    <property type="entry name" value="LexA repressor"/>
    <property type="match status" value="1"/>
</dbReference>
<comment type="caution">
    <text evidence="16">The sequence shown here is derived from an EMBL/GenBank/DDBJ whole genome shotgun (WGS) entry which is preliminary data.</text>
</comment>
<dbReference type="SUPFAM" id="SSF51306">
    <property type="entry name" value="LexA/Signal peptidase"/>
    <property type="match status" value="1"/>
</dbReference>
<keyword evidence="10 12" id="KW-0234">DNA repair</keyword>
<keyword evidence="7 12" id="KW-0805">Transcription regulation</keyword>
<dbReference type="SUPFAM" id="SSF46785">
    <property type="entry name" value="Winged helix' DNA-binding domain"/>
    <property type="match status" value="1"/>
</dbReference>
<comment type="function">
    <text evidence="12">Represses a number of genes involved in the response to DNA damage (SOS response), including recA and lexA. In the presence of single-stranded DNA, RecA interacts with LexA causing an autocatalytic cleavage which disrupts the DNA-binding part of LexA, leading to derepression of the SOS regulon and eventually DNA repair.</text>
</comment>
<keyword evidence="8 12" id="KW-0238">DNA-binding</keyword>
<keyword evidence="9 12" id="KW-0804">Transcription</keyword>
<gene>
    <name evidence="12" type="primary">lexA</name>
    <name evidence="16" type="ORF">GGR34_002503</name>
</gene>
<reference evidence="16 17" key="1">
    <citation type="submission" date="2020-08" db="EMBL/GenBank/DDBJ databases">
        <title>Genomic Encyclopedia of Type Strains, Phase IV (KMG-IV): sequencing the most valuable type-strain genomes for metagenomic binning, comparative biology and taxonomic classification.</title>
        <authorList>
            <person name="Goeker M."/>
        </authorList>
    </citation>
    <scope>NUCLEOTIDE SEQUENCE [LARGE SCALE GENOMIC DNA]</scope>
    <source>
        <strain evidence="16 17">DSM 15743</strain>
    </source>
</reference>
<dbReference type="GO" id="GO:0009432">
    <property type="term" value="P:SOS response"/>
    <property type="evidence" value="ECO:0007669"/>
    <property type="project" value="UniProtKB-UniRule"/>
</dbReference>
<dbReference type="Pfam" id="PF00717">
    <property type="entry name" value="Peptidase_S24"/>
    <property type="match status" value="1"/>
</dbReference>
<dbReference type="AlphaFoldDB" id="A0A7W6IHA5"/>
<keyword evidence="4 12" id="KW-0227">DNA damage</keyword>
<dbReference type="PRINTS" id="PR00726">
    <property type="entry name" value="LEXASERPTASE"/>
</dbReference>
<dbReference type="CDD" id="cd06529">
    <property type="entry name" value="S24_LexA-like"/>
    <property type="match status" value="1"/>
</dbReference>
<dbReference type="InterPro" id="IPR006199">
    <property type="entry name" value="LexA_DNA-bd_dom"/>
</dbReference>
<evidence type="ECO:0000313" key="16">
    <source>
        <dbReference type="EMBL" id="MBB4040844.1"/>
    </source>
</evidence>
<dbReference type="Proteomes" id="UP000519439">
    <property type="component" value="Unassembled WGS sequence"/>
</dbReference>
<feature type="site" description="Cleavage; by autolysis" evidence="12">
    <location>
        <begin position="121"/>
        <end position="122"/>
    </location>
</feature>
<dbReference type="EC" id="3.4.21.88" evidence="12"/>
<keyword evidence="2 12" id="KW-0678">Repressor</keyword>
<feature type="DNA-binding region" description="H-T-H motif" evidence="12">
    <location>
        <begin position="26"/>
        <end position="46"/>
    </location>
</feature>
<accession>A0A7W6IHA5</accession>
<evidence type="ECO:0000256" key="13">
    <source>
        <dbReference type="RuleBase" id="RU003991"/>
    </source>
</evidence>
<dbReference type="InterPro" id="IPR050077">
    <property type="entry name" value="LexA_repressor"/>
</dbReference>
<evidence type="ECO:0000256" key="6">
    <source>
        <dbReference type="ARBA" id="ARBA00022813"/>
    </source>
</evidence>
<dbReference type="PANTHER" id="PTHR33516:SF2">
    <property type="entry name" value="LEXA REPRESSOR-RELATED"/>
    <property type="match status" value="1"/>
</dbReference>
<dbReference type="InterPro" id="IPR036388">
    <property type="entry name" value="WH-like_DNA-bd_sf"/>
</dbReference>
<dbReference type="Pfam" id="PF01726">
    <property type="entry name" value="LexA_DNA_bind"/>
    <property type="match status" value="1"/>
</dbReference>
<dbReference type="InterPro" id="IPR006200">
    <property type="entry name" value="LexA"/>
</dbReference>
<dbReference type="PANTHER" id="PTHR33516">
    <property type="entry name" value="LEXA REPRESSOR"/>
    <property type="match status" value="1"/>
</dbReference>
<evidence type="ECO:0000256" key="5">
    <source>
        <dbReference type="ARBA" id="ARBA00022801"/>
    </source>
</evidence>
<sequence>MLTRKQHELLRFIHERLRETGVPPSFDEMKDALDLKSKSGIHRLITALEERGFIRRLPNRARALEVIRLPESASGAGSQRRFTPSVVEGGLAGKAKAAPLPPAEERNRDISSIPVMGRIAAGTPISAIQNRSHSISLSGDFLSQGDHFALEVRGDSMVEAGILDGDLVVIRRQDTANTGDIIVALIDDEEATLKRFRRRGSSIALEAANQAYETRVLGPDRVKIQGKLVSLVRRY</sequence>
<dbReference type="GO" id="GO:0006281">
    <property type="term" value="P:DNA repair"/>
    <property type="evidence" value="ECO:0007669"/>
    <property type="project" value="UniProtKB-UniRule"/>
</dbReference>
<dbReference type="FunFam" id="1.10.10.10:FF:000102">
    <property type="entry name" value="LexA repressor"/>
    <property type="match status" value="1"/>
</dbReference>
<evidence type="ECO:0000256" key="8">
    <source>
        <dbReference type="ARBA" id="ARBA00023125"/>
    </source>
</evidence>
<keyword evidence="11 12" id="KW-0742">SOS response</keyword>
<evidence type="ECO:0000256" key="10">
    <source>
        <dbReference type="ARBA" id="ARBA00023204"/>
    </source>
</evidence>
<evidence type="ECO:0000256" key="3">
    <source>
        <dbReference type="ARBA" id="ARBA00022705"/>
    </source>
</evidence>
<evidence type="ECO:0000256" key="9">
    <source>
        <dbReference type="ARBA" id="ARBA00023163"/>
    </source>
</evidence>
<keyword evidence="5 12" id="KW-0378">Hydrolase</keyword>
<feature type="active site" description="For autocatalytic cleavage activity" evidence="12">
    <location>
        <position position="194"/>
    </location>
</feature>
<keyword evidence="17" id="KW-1185">Reference proteome</keyword>
<organism evidence="16 17">
    <name type="scientific">Microvirga flocculans</name>
    <dbReference type="NCBI Taxonomy" id="217168"/>
    <lineage>
        <taxon>Bacteria</taxon>
        <taxon>Pseudomonadati</taxon>
        <taxon>Pseudomonadota</taxon>
        <taxon>Alphaproteobacteria</taxon>
        <taxon>Hyphomicrobiales</taxon>
        <taxon>Methylobacteriaceae</taxon>
        <taxon>Microvirga</taxon>
    </lineage>
</organism>
<dbReference type="InterPro" id="IPR036390">
    <property type="entry name" value="WH_DNA-bd_sf"/>
</dbReference>
<dbReference type="InterPro" id="IPR039418">
    <property type="entry name" value="LexA-like"/>
</dbReference>
<dbReference type="RefSeq" id="WP_027316542.1">
    <property type="nucleotide sequence ID" value="NZ_JACIDC010000008.1"/>
</dbReference>
<dbReference type="GO" id="GO:0045892">
    <property type="term" value="P:negative regulation of DNA-templated transcription"/>
    <property type="evidence" value="ECO:0007669"/>
    <property type="project" value="UniProtKB-UniRule"/>
</dbReference>
<comment type="similarity">
    <text evidence="1 12 13">Belongs to the peptidase S24 family.</text>
</comment>
<dbReference type="GO" id="GO:0006260">
    <property type="term" value="P:DNA replication"/>
    <property type="evidence" value="ECO:0007669"/>
    <property type="project" value="UniProtKB-UniRule"/>
</dbReference>
<evidence type="ECO:0000256" key="4">
    <source>
        <dbReference type="ARBA" id="ARBA00022763"/>
    </source>
</evidence>
<comment type="catalytic activity">
    <reaction evidence="12">
        <text>Hydrolysis of Ala-|-Gly bond in repressor LexA.</text>
        <dbReference type="EC" id="3.4.21.88"/>
    </reaction>
</comment>
<dbReference type="Gene3D" id="1.10.10.10">
    <property type="entry name" value="Winged helix-like DNA-binding domain superfamily/Winged helix DNA-binding domain"/>
    <property type="match status" value="1"/>
</dbReference>
<feature type="active site" description="For autocatalytic cleavage activity" evidence="12">
    <location>
        <position position="156"/>
    </location>
</feature>
<dbReference type="InterPro" id="IPR006197">
    <property type="entry name" value="Peptidase_S24_LexA"/>
</dbReference>
<dbReference type="EMBL" id="JACIDC010000008">
    <property type="protein sequence ID" value="MBB4040844.1"/>
    <property type="molecule type" value="Genomic_DNA"/>
</dbReference>
<keyword evidence="3 12" id="KW-0235">DNA replication</keyword>
<dbReference type="Gene3D" id="2.10.109.10">
    <property type="entry name" value="Umud Fragment, subunit A"/>
    <property type="match status" value="1"/>
</dbReference>
<evidence type="ECO:0000259" key="14">
    <source>
        <dbReference type="Pfam" id="PF00717"/>
    </source>
</evidence>
<dbReference type="HAMAP" id="MF_00015">
    <property type="entry name" value="LexA"/>
    <property type="match status" value="1"/>
</dbReference>
<name>A0A7W6IHA5_9HYPH</name>
<evidence type="ECO:0000256" key="1">
    <source>
        <dbReference type="ARBA" id="ARBA00007484"/>
    </source>
</evidence>
<comment type="subunit">
    <text evidence="12">Homodimer.</text>
</comment>
<dbReference type="GO" id="GO:0006508">
    <property type="term" value="P:proteolysis"/>
    <property type="evidence" value="ECO:0007669"/>
    <property type="project" value="InterPro"/>
</dbReference>
<proteinExistence type="inferred from homology"/>
<evidence type="ECO:0000256" key="11">
    <source>
        <dbReference type="ARBA" id="ARBA00023236"/>
    </source>
</evidence>
<dbReference type="GO" id="GO:0003677">
    <property type="term" value="F:DNA binding"/>
    <property type="evidence" value="ECO:0007669"/>
    <property type="project" value="UniProtKB-UniRule"/>
</dbReference>